<proteinExistence type="inferred from homology"/>
<evidence type="ECO:0000256" key="15">
    <source>
        <dbReference type="SAM" id="Phobius"/>
    </source>
</evidence>
<keyword evidence="6 15" id="KW-1133">Transmembrane helix</keyword>
<dbReference type="SUPFAM" id="SSF54534">
    <property type="entry name" value="FKBP-like"/>
    <property type="match status" value="1"/>
</dbReference>
<dbReference type="Gene3D" id="1.10.4030.10">
    <property type="entry name" value="Porin chaperone SurA, peptide-binding domain"/>
    <property type="match status" value="1"/>
</dbReference>
<evidence type="ECO:0000256" key="9">
    <source>
        <dbReference type="ARBA" id="ARBA00030642"/>
    </source>
</evidence>
<dbReference type="Proteomes" id="UP000500930">
    <property type="component" value="Chromosome"/>
</dbReference>
<evidence type="ECO:0000256" key="3">
    <source>
        <dbReference type="ARBA" id="ARBA00022475"/>
    </source>
</evidence>
<dbReference type="Pfam" id="PF13145">
    <property type="entry name" value="Rotamase_2"/>
    <property type="match status" value="1"/>
</dbReference>
<keyword evidence="14" id="KW-0697">Rotamase</keyword>
<dbReference type="PANTHER" id="PTHR47529">
    <property type="entry name" value="PEPTIDYL-PROLYL CIS-TRANS ISOMERASE D"/>
    <property type="match status" value="1"/>
</dbReference>
<dbReference type="SUPFAM" id="SSF109998">
    <property type="entry name" value="Triger factor/SurA peptide-binding domain-like"/>
    <property type="match status" value="1"/>
</dbReference>
<evidence type="ECO:0000256" key="7">
    <source>
        <dbReference type="ARBA" id="ARBA00023136"/>
    </source>
</evidence>
<dbReference type="InterPro" id="IPR027304">
    <property type="entry name" value="Trigger_fact/SurA_dom_sf"/>
</dbReference>
<protein>
    <recommendedName>
        <fullName evidence="2">Parvulin-like PPIase</fullName>
    </recommendedName>
    <alternativeName>
        <fullName evidence="9">Peptidyl-prolyl cis-trans isomerase plp</fullName>
    </alternativeName>
    <alternativeName>
        <fullName evidence="12">Periplasmic chaperone PpiD</fullName>
    </alternativeName>
    <alternativeName>
        <fullName evidence="13">Periplasmic folding chaperone</fullName>
    </alternativeName>
    <alternativeName>
        <fullName evidence="10">Rotamase plp</fullName>
    </alternativeName>
</protein>
<dbReference type="GO" id="GO:0005886">
    <property type="term" value="C:plasma membrane"/>
    <property type="evidence" value="ECO:0007669"/>
    <property type="project" value="UniProtKB-SubCell"/>
</dbReference>
<evidence type="ECO:0000256" key="12">
    <source>
        <dbReference type="ARBA" id="ARBA00040743"/>
    </source>
</evidence>
<evidence type="ECO:0000256" key="4">
    <source>
        <dbReference type="ARBA" id="ARBA00022519"/>
    </source>
</evidence>
<dbReference type="Gene3D" id="3.10.50.40">
    <property type="match status" value="1"/>
</dbReference>
<keyword evidence="3" id="KW-1003">Cell membrane</keyword>
<evidence type="ECO:0000256" key="10">
    <source>
        <dbReference type="ARBA" id="ARBA00031484"/>
    </source>
</evidence>
<evidence type="ECO:0000256" key="14">
    <source>
        <dbReference type="PROSITE-ProRule" id="PRU00278"/>
    </source>
</evidence>
<evidence type="ECO:0000256" key="6">
    <source>
        <dbReference type="ARBA" id="ARBA00022989"/>
    </source>
</evidence>
<dbReference type="GO" id="GO:0003755">
    <property type="term" value="F:peptidyl-prolyl cis-trans isomerase activity"/>
    <property type="evidence" value="ECO:0007669"/>
    <property type="project" value="UniProtKB-KW"/>
</dbReference>
<keyword evidence="4" id="KW-0997">Cell inner membrane</keyword>
<gene>
    <name evidence="17" type="primary">prsA</name>
    <name evidence="17" type="ORF">ANPL_02470</name>
</gene>
<evidence type="ECO:0000256" key="5">
    <source>
        <dbReference type="ARBA" id="ARBA00022692"/>
    </source>
</evidence>
<keyword evidence="14" id="KW-0413">Isomerase</keyword>
<evidence type="ECO:0000256" key="13">
    <source>
        <dbReference type="ARBA" id="ARBA00042775"/>
    </source>
</evidence>
<evidence type="ECO:0000256" key="1">
    <source>
        <dbReference type="ARBA" id="ARBA00004382"/>
    </source>
</evidence>
<dbReference type="KEGG" id="aplt:ANPL_02470"/>
<dbReference type="PANTHER" id="PTHR47529:SF1">
    <property type="entry name" value="PERIPLASMIC CHAPERONE PPID"/>
    <property type="match status" value="1"/>
</dbReference>
<keyword evidence="8" id="KW-0143">Chaperone</keyword>
<dbReference type="InterPro" id="IPR052029">
    <property type="entry name" value="PpiD_chaperone"/>
</dbReference>
<keyword evidence="18" id="KW-1185">Reference proteome</keyword>
<evidence type="ECO:0000313" key="17">
    <source>
        <dbReference type="EMBL" id="QJC27555.1"/>
    </source>
</evidence>
<dbReference type="PROSITE" id="PS50198">
    <property type="entry name" value="PPIC_PPIASE_2"/>
    <property type="match status" value="1"/>
</dbReference>
<dbReference type="AlphaFoldDB" id="A0A858PY92"/>
<dbReference type="InterPro" id="IPR046357">
    <property type="entry name" value="PPIase_dom_sf"/>
</dbReference>
<evidence type="ECO:0000256" key="11">
    <source>
        <dbReference type="ARBA" id="ARBA00038408"/>
    </source>
</evidence>
<feature type="domain" description="PpiC" evidence="16">
    <location>
        <begin position="268"/>
        <end position="390"/>
    </location>
</feature>
<evidence type="ECO:0000256" key="2">
    <source>
        <dbReference type="ARBA" id="ARBA00018370"/>
    </source>
</evidence>
<evidence type="ECO:0000259" key="16">
    <source>
        <dbReference type="PROSITE" id="PS50198"/>
    </source>
</evidence>
<comment type="similarity">
    <text evidence="11">Belongs to the PpiD chaperone family.</text>
</comment>
<accession>A0A858PY92</accession>
<comment type="subcellular location">
    <subcellularLocation>
        <location evidence="1">Cell inner membrane</location>
        <topology evidence="1">Single-pass type II membrane protein</topology>
        <orientation evidence="1">Periplasmic side</orientation>
    </subcellularLocation>
</comment>
<dbReference type="RefSeq" id="WP_169193187.1">
    <property type="nucleotide sequence ID" value="NZ_CP046391.1"/>
</dbReference>
<name>A0A858PY92_9RICK</name>
<evidence type="ECO:0000256" key="8">
    <source>
        <dbReference type="ARBA" id="ARBA00023186"/>
    </source>
</evidence>
<feature type="transmembrane region" description="Helical" evidence="15">
    <location>
        <begin position="40"/>
        <end position="63"/>
    </location>
</feature>
<dbReference type="EMBL" id="CP046391">
    <property type="protein sequence ID" value="QJC27555.1"/>
    <property type="molecule type" value="Genomic_DNA"/>
</dbReference>
<organism evidence="17 18">
    <name type="scientific">Anaplasma platys</name>
    <dbReference type="NCBI Taxonomy" id="949"/>
    <lineage>
        <taxon>Bacteria</taxon>
        <taxon>Pseudomonadati</taxon>
        <taxon>Pseudomonadota</taxon>
        <taxon>Alphaproteobacteria</taxon>
        <taxon>Rickettsiales</taxon>
        <taxon>Anaplasmataceae</taxon>
        <taxon>Anaplasma</taxon>
    </lineage>
</organism>
<keyword evidence="7 15" id="KW-0472">Membrane</keyword>
<sequence>MGYRSFGASPVEKDLQIFFHCYISSGSRVVGRFVMRSRKIYVGLVLGTVLGALVFVTFGSVFIDGKRGGGVRNDCIAELGNRCISLKEYRVTYQNELANMESVLKSKLSDEQILQYGVKEMILKSMLSDVIMEKMTSDLGLQVSAASVRDLIRSMRAFQDSNGEFDKEKYQTLLANSGMDEATYASRIQNALPHTVLLECLFPRHGNSGYPYYGDVAKDVLEGLTQYRIVDAVTISSQAVEAEIEKEVPESILNEMYINAPKESLLFPEYRTADYLVVTEEDALPEVTASEEEVNIEIKNSQLHDQRDVLNLVFSDQEEAYEAYAAYGEGKTFEEIAIEMGNSIEDITVNDISREVLPAEVRGVVFALEEGEVSGVFKSLVGWHIMKVLRKHEITPENLVKLKEKVSLNIRRQKARELVSSTIKKANNSIGSGATLSEVQKMFSNSKTGVLKEFDMGGKNPQGELVQFLPMLAVEAASTLAFSSPTGKPSHFVNFGETYLAVSVTDVVPPRMRTFEESKEILAQQYKDGQIMEKMRELASSIAEKLKNDDLVATAGVSVERDYVVRSDESSGILPEELIDAIFVMNTGDVSKAVEHRGRVYLAVLRGIKGDEKVDDKMLMNFSAHVAGEEIAALREQLLSYLMDKYSVKVNSELLSQV</sequence>
<evidence type="ECO:0000313" key="18">
    <source>
        <dbReference type="Proteomes" id="UP000500930"/>
    </source>
</evidence>
<reference evidence="17 18" key="1">
    <citation type="journal article" date="2020" name="Pathogens">
        <title>First Whole Genome Sequence of Anaplasma platys, an Obligate Intracellular Rickettsial Pathogen of Dogs.</title>
        <authorList>
            <person name="Llanes A."/>
            <person name="Rajeev S."/>
        </authorList>
    </citation>
    <scope>NUCLEOTIDE SEQUENCE [LARGE SCALE GENOMIC DNA]</scope>
    <source>
        <strain evidence="17 18">S3</strain>
    </source>
</reference>
<dbReference type="InterPro" id="IPR000297">
    <property type="entry name" value="PPIase_PpiC"/>
</dbReference>
<dbReference type="Pfam" id="PF13624">
    <property type="entry name" value="SurA_N_3"/>
    <property type="match status" value="1"/>
</dbReference>
<keyword evidence="5 15" id="KW-0812">Transmembrane</keyword>